<name>A0A8B6M2B0_METTU</name>
<dbReference type="AlphaFoldDB" id="A0A8B6M2B0"/>
<keyword evidence="2" id="KW-1185">Reference proteome</keyword>
<comment type="caution">
    <text evidence="1">The sequence shown here is derived from an EMBL/GenBank/DDBJ whole genome shotgun (WGS) entry which is preliminary data.</text>
</comment>
<reference evidence="1 2" key="1">
    <citation type="submission" date="2019-05" db="EMBL/GenBank/DDBJ databases">
        <authorList>
            <person name="Farhan Ul Haque M."/>
        </authorList>
    </citation>
    <scope>NUCLEOTIDE SEQUENCE [LARGE SCALE GENOMIC DNA]</scope>
    <source>
        <strain evidence="1">2</strain>
    </source>
</reference>
<proteinExistence type="predicted"/>
<protein>
    <submittedName>
        <fullName evidence="1">Uncharacterized protein</fullName>
    </submittedName>
</protein>
<organism evidence="1 2">
    <name type="scientific">Methylocella tundrae</name>
    <dbReference type="NCBI Taxonomy" id="227605"/>
    <lineage>
        <taxon>Bacteria</taxon>
        <taxon>Pseudomonadati</taxon>
        <taxon>Pseudomonadota</taxon>
        <taxon>Alphaproteobacteria</taxon>
        <taxon>Hyphomicrobiales</taxon>
        <taxon>Beijerinckiaceae</taxon>
        <taxon>Methylocella</taxon>
    </lineage>
</organism>
<sequence length="49" mass="5881">MAPSARSYYKMVCCMFATIFGLKRLYHIALLNQFFNRSVFEKLNIWMLL</sequence>
<evidence type="ECO:0000313" key="2">
    <source>
        <dbReference type="Proteomes" id="UP000485880"/>
    </source>
</evidence>
<gene>
    <name evidence="1" type="ORF">MPC4_1210001</name>
</gene>
<accession>A0A8B6M2B0</accession>
<dbReference type="EMBL" id="CABFMQ020000026">
    <property type="protein sequence ID" value="VTZ48976.1"/>
    <property type="molecule type" value="Genomic_DNA"/>
</dbReference>
<evidence type="ECO:0000313" key="1">
    <source>
        <dbReference type="EMBL" id="VTZ48976.1"/>
    </source>
</evidence>
<dbReference type="Proteomes" id="UP000485880">
    <property type="component" value="Unassembled WGS sequence"/>
</dbReference>